<reference evidence="5 6" key="1">
    <citation type="journal article" date="2020" name="Nat. Food">
        <title>A phased Vanilla planifolia genome enables genetic improvement of flavour and production.</title>
        <authorList>
            <person name="Hasing T."/>
            <person name="Tang H."/>
            <person name="Brym M."/>
            <person name="Khazi F."/>
            <person name="Huang T."/>
            <person name="Chambers A.H."/>
        </authorList>
    </citation>
    <scope>NUCLEOTIDE SEQUENCE [LARGE SCALE GENOMIC DNA]</scope>
    <source>
        <tissue evidence="5">Leaf</tissue>
    </source>
</reference>
<evidence type="ECO:0000259" key="3">
    <source>
        <dbReference type="PROSITE" id="PS50118"/>
    </source>
</evidence>
<dbReference type="InterPro" id="IPR036431">
    <property type="entry name" value="ARID_dom_sf"/>
</dbReference>
<name>A0A835RK94_VANPL</name>
<dbReference type="SUPFAM" id="SSF47095">
    <property type="entry name" value="HMG-box"/>
    <property type="match status" value="1"/>
</dbReference>
<dbReference type="CDD" id="cd16872">
    <property type="entry name" value="ARID_HMGB9-like"/>
    <property type="match status" value="1"/>
</dbReference>
<keyword evidence="1" id="KW-0539">Nucleus</keyword>
<evidence type="ECO:0000256" key="2">
    <source>
        <dbReference type="SAM" id="MobiDB-lite"/>
    </source>
</evidence>
<organism evidence="5 6">
    <name type="scientific">Vanilla planifolia</name>
    <name type="common">Vanilla</name>
    <dbReference type="NCBI Taxonomy" id="51239"/>
    <lineage>
        <taxon>Eukaryota</taxon>
        <taxon>Viridiplantae</taxon>
        <taxon>Streptophyta</taxon>
        <taxon>Embryophyta</taxon>
        <taxon>Tracheophyta</taxon>
        <taxon>Spermatophyta</taxon>
        <taxon>Magnoliopsida</taxon>
        <taxon>Liliopsida</taxon>
        <taxon>Asparagales</taxon>
        <taxon>Orchidaceae</taxon>
        <taxon>Vanilloideae</taxon>
        <taxon>Vanilleae</taxon>
        <taxon>Vanilla</taxon>
    </lineage>
</organism>
<accession>A0A835RK94</accession>
<feature type="domain" description="ARID" evidence="4">
    <location>
        <begin position="149"/>
        <end position="240"/>
    </location>
</feature>
<dbReference type="Proteomes" id="UP000639772">
    <property type="component" value="Unassembled WGS sequence"/>
</dbReference>
<feature type="compositionally biased region" description="Basic residues" evidence="2">
    <location>
        <begin position="358"/>
        <end position="368"/>
    </location>
</feature>
<keyword evidence="1" id="KW-0238">DNA-binding</keyword>
<dbReference type="GO" id="GO:0005634">
    <property type="term" value="C:nucleus"/>
    <property type="evidence" value="ECO:0007669"/>
    <property type="project" value="UniProtKB-UniRule"/>
</dbReference>
<dbReference type="PROSITE" id="PS50118">
    <property type="entry name" value="HMG_BOX_2"/>
    <property type="match status" value="1"/>
</dbReference>
<dbReference type="Gene3D" id="1.10.150.60">
    <property type="entry name" value="ARID DNA-binding domain"/>
    <property type="match status" value="1"/>
</dbReference>
<sequence>MKPQNPFPTSTAAPNAAPKLSLKIFLLQQPRSASATSFSSPNFHNCFSNYSHLLFQYGQLAVEIDPKLFLSTPAHTVSKPRSCMSSDINTKRNDHVVEVAERYIGGVEMEPVELVEPNPRARCAEDEEMGGSSSYQAYPKALASSEDVLSNKTLFMETLEKLHVHMGTKFLIPVVGRETLDLHRLYVEVICRGGIEKVIMDRRWKEVVDVLNLPASVTNASFVLRKHYISLLYHYEKIYFFGAKGWNVTSAVSPSSLSRTKSESVSKASSSLPFSGMHSYSNRKRKGNKEMFATGLPLLPNQVVAGVIDGSFDDGYFITVMAGTTKLKGVLYHMSPQNAPPEQQAPSSRIANNSSLMNRHRRRRRRKLSTLDPTHPKPNRSGYNFFFADERARLKALYPEKDRELSKMIGDLWNRLNEAERSVYQERALQDKERYQSEMALYRERRKSVAVLPIQQRSAEPSTETRALEDGRSNLLSMEKQ</sequence>
<dbReference type="SMART" id="SM00398">
    <property type="entry name" value="HMG"/>
    <property type="match status" value="1"/>
</dbReference>
<feature type="compositionally biased region" description="Polar residues" evidence="2">
    <location>
        <begin position="336"/>
        <end position="357"/>
    </location>
</feature>
<dbReference type="SMART" id="SM00501">
    <property type="entry name" value="BRIGHT"/>
    <property type="match status" value="1"/>
</dbReference>
<gene>
    <name evidence="5" type="ORF">HPP92_009672</name>
</gene>
<proteinExistence type="predicted"/>
<evidence type="ECO:0000313" key="5">
    <source>
        <dbReference type="EMBL" id="KAG0487577.1"/>
    </source>
</evidence>
<feature type="compositionally biased region" description="Polar residues" evidence="2">
    <location>
        <begin position="455"/>
        <end position="465"/>
    </location>
</feature>
<dbReference type="PROSITE" id="PS51011">
    <property type="entry name" value="ARID"/>
    <property type="match status" value="1"/>
</dbReference>
<evidence type="ECO:0000256" key="1">
    <source>
        <dbReference type="PROSITE-ProRule" id="PRU00267"/>
    </source>
</evidence>
<dbReference type="Pfam" id="PF00505">
    <property type="entry name" value="HMG_box"/>
    <property type="match status" value="1"/>
</dbReference>
<dbReference type="InterPro" id="IPR036910">
    <property type="entry name" value="HMG_box_dom_sf"/>
</dbReference>
<dbReference type="PANTHER" id="PTHR46691">
    <property type="entry name" value="HIGH MOBILITY GROUP B PROTEIN 9"/>
    <property type="match status" value="1"/>
</dbReference>
<evidence type="ECO:0000313" key="6">
    <source>
        <dbReference type="Proteomes" id="UP000639772"/>
    </source>
</evidence>
<feature type="region of interest" description="Disordered" evidence="2">
    <location>
        <begin position="336"/>
        <end position="382"/>
    </location>
</feature>
<feature type="domain" description="HMG box" evidence="3">
    <location>
        <begin position="376"/>
        <end position="443"/>
    </location>
</feature>
<dbReference type="SUPFAM" id="SSF46774">
    <property type="entry name" value="ARID-like"/>
    <property type="match status" value="1"/>
</dbReference>
<dbReference type="Gene3D" id="1.10.30.10">
    <property type="entry name" value="High mobility group box domain"/>
    <property type="match status" value="1"/>
</dbReference>
<dbReference type="GO" id="GO:0003677">
    <property type="term" value="F:DNA binding"/>
    <property type="evidence" value="ECO:0007669"/>
    <property type="project" value="UniProtKB-UniRule"/>
</dbReference>
<evidence type="ECO:0000259" key="4">
    <source>
        <dbReference type="PROSITE" id="PS51011"/>
    </source>
</evidence>
<dbReference type="InterPro" id="IPR001606">
    <property type="entry name" value="ARID_dom"/>
</dbReference>
<dbReference type="InterPro" id="IPR045303">
    <property type="entry name" value="ARID_HMGB9-like"/>
</dbReference>
<comment type="caution">
    <text evidence="5">The sequence shown here is derived from an EMBL/GenBank/DDBJ whole genome shotgun (WGS) entry which is preliminary data.</text>
</comment>
<dbReference type="EMBL" id="JADCNM010000004">
    <property type="protein sequence ID" value="KAG0487577.1"/>
    <property type="molecule type" value="Genomic_DNA"/>
</dbReference>
<dbReference type="Pfam" id="PF01388">
    <property type="entry name" value="ARID"/>
    <property type="match status" value="1"/>
</dbReference>
<dbReference type="InterPro" id="IPR009071">
    <property type="entry name" value="HMG_box_dom"/>
</dbReference>
<feature type="region of interest" description="Disordered" evidence="2">
    <location>
        <begin position="455"/>
        <end position="481"/>
    </location>
</feature>
<dbReference type="OrthoDB" id="338531at2759"/>
<dbReference type="CDD" id="cd22009">
    <property type="entry name" value="HMG-box_AtHMGB9-like"/>
    <property type="match status" value="1"/>
</dbReference>
<dbReference type="PANTHER" id="PTHR46691:SF3">
    <property type="entry name" value="HIGH MOBILITY GROUP B PROTEIN 15"/>
    <property type="match status" value="1"/>
</dbReference>
<feature type="DNA-binding region" description="HMG box" evidence="1">
    <location>
        <begin position="376"/>
        <end position="443"/>
    </location>
</feature>
<dbReference type="AlphaFoldDB" id="A0A835RK94"/>
<dbReference type="SMART" id="SM01014">
    <property type="entry name" value="ARID"/>
    <property type="match status" value="1"/>
</dbReference>
<protein>
    <submittedName>
        <fullName evidence="5">Uncharacterized protein</fullName>
    </submittedName>
</protein>